<keyword evidence="2" id="KW-1185">Reference proteome</keyword>
<proteinExistence type="predicted"/>
<gene>
    <name evidence="1" type="ORF">C6570_15665</name>
</gene>
<dbReference type="RefSeq" id="WP_106704043.1">
    <property type="nucleotide sequence ID" value="NZ_CP027666.1"/>
</dbReference>
<accession>A0A2S0MI53</accession>
<evidence type="ECO:0000313" key="1">
    <source>
        <dbReference type="EMBL" id="AVO35497.1"/>
    </source>
</evidence>
<dbReference type="Proteomes" id="UP000239709">
    <property type="component" value="Chromosome"/>
</dbReference>
<dbReference type="OrthoDB" id="190583at2"/>
<protein>
    <recommendedName>
        <fullName evidence="3">DOMON-like domain-containing protein</fullName>
    </recommendedName>
</protein>
<organism evidence="1 2">
    <name type="scientific">Ottowia oryzae</name>
    <dbReference type="NCBI Taxonomy" id="2109914"/>
    <lineage>
        <taxon>Bacteria</taxon>
        <taxon>Pseudomonadati</taxon>
        <taxon>Pseudomonadota</taxon>
        <taxon>Betaproteobacteria</taxon>
        <taxon>Burkholderiales</taxon>
        <taxon>Comamonadaceae</taxon>
        <taxon>Ottowia</taxon>
    </lineage>
</organism>
<sequence length="187" mass="20113">MPTPPPLRFQLAPHPSTPCRAVHSLSVDVGRTAAGALRLVYRLSGDVAALRLPPASDQPQPSDGLWRHTCFEAFIGPASATTYREFNFSPSGDWAVYDFAQERVRADAPPAPAAPTLTFSQQADALTLTAVTPHLPTPWDESADTLLGLSAVIESADGQLSYWALAHPRPQPDFHTRAGWPARLPAA</sequence>
<dbReference type="CDD" id="cd09627">
    <property type="entry name" value="DOMON_murB_like"/>
    <property type="match status" value="1"/>
</dbReference>
<dbReference type="AlphaFoldDB" id="A0A2S0MI53"/>
<reference evidence="1 2" key="1">
    <citation type="submission" date="2018-03" db="EMBL/GenBank/DDBJ databases">
        <title>Genome sequencing of Ottowia sp.</title>
        <authorList>
            <person name="Kim S.-J."/>
            <person name="Heo J."/>
            <person name="Kwon S.-W."/>
        </authorList>
    </citation>
    <scope>NUCLEOTIDE SEQUENCE [LARGE SCALE GENOMIC DNA]</scope>
    <source>
        <strain evidence="1 2">KADR8-3</strain>
    </source>
</reference>
<dbReference type="EMBL" id="CP027666">
    <property type="protein sequence ID" value="AVO35497.1"/>
    <property type="molecule type" value="Genomic_DNA"/>
</dbReference>
<evidence type="ECO:0000313" key="2">
    <source>
        <dbReference type="Proteomes" id="UP000239709"/>
    </source>
</evidence>
<dbReference type="KEGG" id="otk:C6570_15665"/>
<evidence type="ECO:0008006" key="3">
    <source>
        <dbReference type="Google" id="ProtNLM"/>
    </source>
</evidence>
<name>A0A2S0MI53_9BURK</name>